<dbReference type="Pfam" id="PF00072">
    <property type="entry name" value="Response_reg"/>
    <property type="match status" value="1"/>
</dbReference>
<keyword evidence="1" id="KW-0597">Phosphoprotein</keyword>
<dbReference type="SUPFAM" id="SSF52172">
    <property type="entry name" value="CheY-like"/>
    <property type="match status" value="1"/>
</dbReference>
<name>A0A2T5U5P3_9SPHN</name>
<dbReference type="GeneID" id="91005859"/>
<dbReference type="EMBL" id="QAYE01000004">
    <property type="protein sequence ID" value="PTW46827.1"/>
    <property type="molecule type" value="Genomic_DNA"/>
</dbReference>
<dbReference type="RefSeq" id="WP_107954145.1">
    <property type="nucleotide sequence ID" value="NZ_QAYE01000004.1"/>
</dbReference>
<dbReference type="GO" id="GO:0000160">
    <property type="term" value="P:phosphorelay signal transduction system"/>
    <property type="evidence" value="ECO:0007669"/>
    <property type="project" value="InterPro"/>
</dbReference>
<dbReference type="Proteomes" id="UP000244013">
    <property type="component" value="Unassembled WGS sequence"/>
</dbReference>
<sequence>MCHVLVIEDDWLIADHIISLIAQAGATSYDQADCETDAVFAAGARIPDMIVSDVRLREGTGPLAVQRIIAAHGDIPVMFITGTPEACVPCDPPAAILDKPISESSVIETFRRLAPH</sequence>
<dbReference type="Gene3D" id="3.40.50.2300">
    <property type="match status" value="1"/>
</dbReference>
<gene>
    <name evidence="3" type="ORF">C8J25_104164</name>
</gene>
<feature type="domain" description="Response regulatory" evidence="2">
    <location>
        <begin position="3"/>
        <end position="114"/>
    </location>
</feature>
<dbReference type="InterPro" id="IPR011006">
    <property type="entry name" value="CheY-like_superfamily"/>
</dbReference>
<dbReference type="InterPro" id="IPR001789">
    <property type="entry name" value="Sig_transdc_resp-reg_receiver"/>
</dbReference>
<reference evidence="3 4" key="1">
    <citation type="submission" date="2018-04" db="EMBL/GenBank/DDBJ databases">
        <title>Genomic Encyclopedia of Type Strains, Phase III (KMG-III): the genomes of soil and plant-associated and newly described type strains.</title>
        <authorList>
            <person name="Whitman W."/>
        </authorList>
    </citation>
    <scope>NUCLEOTIDE SEQUENCE [LARGE SCALE GENOMIC DNA]</scope>
    <source>
        <strain evidence="3 4">MA-olki</strain>
    </source>
</reference>
<organism evidence="3 4">
    <name type="scientific">Sphingomonas faeni</name>
    <dbReference type="NCBI Taxonomy" id="185950"/>
    <lineage>
        <taxon>Bacteria</taxon>
        <taxon>Pseudomonadati</taxon>
        <taxon>Pseudomonadota</taxon>
        <taxon>Alphaproteobacteria</taxon>
        <taxon>Sphingomonadales</taxon>
        <taxon>Sphingomonadaceae</taxon>
        <taxon>Sphingomonas</taxon>
    </lineage>
</organism>
<dbReference type="OrthoDB" id="7509750at2"/>
<dbReference type="AlphaFoldDB" id="A0A2T5U5P3"/>
<evidence type="ECO:0000313" key="4">
    <source>
        <dbReference type="Proteomes" id="UP000244013"/>
    </source>
</evidence>
<protein>
    <submittedName>
        <fullName evidence="3">Response regulator receiver domain-containing protein</fullName>
    </submittedName>
</protein>
<accession>A0A2T5U5P3</accession>
<comment type="caution">
    <text evidence="3">The sequence shown here is derived from an EMBL/GenBank/DDBJ whole genome shotgun (WGS) entry which is preliminary data.</text>
</comment>
<evidence type="ECO:0000313" key="3">
    <source>
        <dbReference type="EMBL" id="PTW46827.1"/>
    </source>
</evidence>
<evidence type="ECO:0000259" key="2">
    <source>
        <dbReference type="PROSITE" id="PS50110"/>
    </source>
</evidence>
<feature type="modified residue" description="4-aspartylphosphate" evidence="1">
    <location>
        <position position="53"/>
    </location>
</feature>
<proteinExistence type="predicted"/>
<dbReference type="PROSITE" id="PS50110">
    <property type="entry name" value="RESPONSE_REGULATORY"/>
    <property type="match status" value="1"/>
</dbReference>
<evidence type="ECO:0000256" key="1">
    <source>
        <dbReference type="PROSITE-ProRule" id="PRU00169"/>
    </source>
</evidence>